<accession>A0A5D4GZJ2</accession>
<dbReference type="InterPro" id="IPR021293">
    <property type="entry name" value="DUF2865"/>
</dbReference>
<feature type="signal peptide" evidence="2">
    <location>
        <begin position="1"/>
        <end position="32"/>
    </location>
</feature>
<reference evidence="3 4" key="1">
    <citation type="submission" date="2019-08" db="EMBL/GenBank/DDBJ databases">
        <authorList>
            <person name="Seo Y.L."/>
        </authorList>
    </citation>
    <scope>NUCLEOTIDE SEQUENCE [LARGE SCALE GENOMIC DNA]</scope>
    <source>
        <strain evidence="3 4">MaA-C15</strain>
    </source>
</reference>
<dbReference type="EMBL" id="VSZS01000058">
    <property type="protein sequence ID" value="TYR33727.1"/>
    <property type="molecule type" value="Genomic_DNA"/>
</dbReference>
<sequence length="375" mass="39622">MVSGGNLGLSGFARRILVAAFAALCLPSVAHADTRTCRQLETRLAGLSSGGGGSSTQARRYDAAIGRQQQQLQVARDQARQAGCGRFMGGGSVAFCGSINATIHRMEANLGELQRTRERLGGGGDNGRERARIMASLDANGCRGHARILPAPIEDAPRQQTVIDGRTGQRIGGNLSGNFRTMCVRTCDGYYFPVSWSVSSAAFARDQNACAAMCPGTQVELHYHRVPGEESEAMVSAVTGLPYRQMTNAFLYRRQNAATPPGCSCGATAGGGERGFEVIGGDHGNGMVQEEEPVTAAIPQPSGRPDPAEDPDTLANREGGLDAESIRRLSRPAHRTPPSTAEDGGERQVRVVGPVFLPDPEEAIDLQAPAPARAR</sequence>
<feature type="region of interest" description="Disordered" evidence="1">
    <location>
        <begin position="296"/>
        <end position="375"/>
    </location>
</feature>
<comment type="caution">
    <text evidence="3">The sequence shown here is derived from an EMBL/GenBank/DDBJ whole genome shotgun (WGS) entry which is preliminary data.</text>
</comment>
<evidence type="ECO:0000256" key="2">
    <source>
        <dbReference type="SAM" id="SignalP"/>
    </source>
</evidence>
<keyword evidence="4" id="KW-1185">Reference proteome</keyword>
<dbReference type="Pfam" id="PF11064">
    <property type="entry name" value="DUF2865"/>
    <property type="match status" value="1"/>
</dbReference>
<protein>
    <submittedName>
        <fullName evidence="3">DUF2865 domain-containing protein</fullName>
    </submittedName>
</protein>
<proteinExistence type="predicted"/>
<keyword evidence="2" id="KW-0732">Signal</keyword>
<evidence type="ECO:0000313" key="3">
    <source>
        <dbReference type="EMBL" id="TYR33727.1"/>
    </source>
</evidence>
<dbReference type="OrthoDB" id="7850882at2"/>
<evidence type="ECO:0000313" key="4">
    <source>
        <dbReference type="Proteomes" id="UP000323258"/>
    </source>
</evidence>
<feature type="chain" id="PRO_5022808336" evidence="2">
    <location>
        <begin position="33"/>
        <end position="375"/>
    </location>
</feature>
<dbReference type="RefSeq" id="WP_148913933.1">
    <property type="nucleotide sequence ID" value="NZ_VSZS01000058.1"/>
</dbReference>
<dbReference type="AlphaFoldDB" id="A0A5D4GZJ2"/>
<dbReference type="Proteomes" id="UP000323258">
    <property type="component" value="Unassembled WGS sequence"/>
</dbReference>
<name>A0A5D4GZJ2_9HYPH</name>
<evidence type="ECO:0000256" key="1">
    <source>
        <dbReference type="SAM" id="MobiDB-lite"/>
    </source>
</evidence>
<gene>
    <name evidence="3" type="ORF">FY036_06640</name>
</gene>
<organism evidence="3 4">
    <name type="scientific">Neoaquamicrobium microcysteis</name>
    <dbReference type="NCBI Taxonomy" id="2682781"/>
    <lineage>
        <taxon>Bacteria</taxon>
        <taxon>Pseudomonadati</taxon>
        <taxon>Pseudomonadota</taxon>
        <taxon>Alphaproteobacteria</taxon>
        <taxon>Hyphomicrobiales</taxon>
        <taxon>Phyllobacteriaceae</taxon>
        <taxon>Neoaquamicrobium</taxon>
    </lineage>
</organism>
<reference evidence="3 4" key="2">
    <citation type="submission" date="2019-09" db="EMBL/GenBank/DDBJ databases">
        <title>Mesorhizobium sp. MaA-C15 isolated from Microcystis aeruginosa.</title>
        <authorList>
            <person name="Jeong S.E."/>
            <person name="Jin H.M."/>
            <person name="Jeon C.O."/>
        </authorList>
    </citation>
    <scope>NUCLEOTIDE SEQUENCE [LARGE SCALE GENOMIC DNA]</scope>
    <source>
        <strain evidence="3 4">MaA-C15</strain>
    </source>
</reference>